<dbReference type="Pfam" id="PF00391">
    <property type="entry name" value="PEP-utilizers"/>
    <property type="match status" value="1"/>
</dbReference>
<evidence type="ECO:0000256" key="17">
    <source>
        <dbReference type="PIRSR" id="PIRSR000732-1"/>
    </source>
</evidence>
<dbReference type="Pfam" id="PF05524">
    <property type="entry name" value="PEP-utilisers_N"/>
    <property type="match status" value="1"/>
</dbReference>
<feature type="binding site" evidence="18">
    <location>
        <position position="465"/>
    </location>
    <ligand>
        <name>phosphoenolpyruvate</name>
        <dbReference type="ChEBI" id="CHEBI:58702"/>
    </ligand>
</feature>
<dbReference type="GO" id="GO:0009401">
    <property type="term" value="P:phosphoenolpyruvate-dependent sugar phosphotransferase system"/>
    <property type="evidence" value="ECO:0007669"/>
    <property type="project" value="UniProtKB-KW"/>
</dbReference>
<gene>
    <name evidence="23" type="primary">ptsI</name>
    <name evidence="23" type="ORF">RDT67_25890</name>
</gene>
<dbReference type="SUPFAM" id="SSF51621">
    <property type="entry name" value="Phosphoenolpyruvate/pyruvate domain"/>
    <property type="match status" value="1"/>
</dbReference>
<feature type="binding site" evidence="18">
    <location>
        <position position="296"/>
    </location>
    <ligand>
        <name>phosphoenolpyruvate</name>
        <dbReference type="ChEBI" id="CHEBI:58702"/>
    </ligand>
</feature>
<dbReference type="GO" id="GO:0005737">
    <property type="term" value="C:cytoplasm"/>
    <property type="evidence" value="ECO:0007669"/>
    <property type="project" value="UniProtKB-SubCell"/>
</dbReference>
<dbReference type="EC" id="2.7.3.9" evidence="5 16"/>
<reference evidence="23" key="1">
    <citation type="submission" date="2023-08" db="EMBL/GenBank/DDBJ databases">
        <title>The Comparative Genomic Analysis of Yersiniaceae from Polar Regions.</title>
        <authorList>
            <person name="Goncharov A."/>
            <person name="Aslanov B."/>
            <person name="Kolodzhieva V."/>
            <person name="Azarov D."/>
            <person name="Mochov A."/>
            <person name="Lebedeva E."/>
        </authorList>
    </citation>
    <scope>NUCLEOTIDE SEQUENCE</scope>
    <source>
        <strain evidence="23">Vf</strain>
    </source>
</reference>
<protein>
    <recommendedName>
        <fullName evidence="6 16">Phosphoenolpyruvate-protein phosphotransferase</fullName>
        <ecNumber evidence="5 16">2.7.3.9</ecNumber>
    </recommendedName>
    <alternativeName>
        <fullName evidence="15 16">Phosphotransferase system, enzyme I</fullName>
    </alternativeName>
</protein>
<dbReference type="PIRSF" id="PIRSF000732">
    <property type="entry name" value="PTS_enzyme_I"/>
    <property type="match status" value="1"/>
</dbReference>
<dbReference type="SUPFAM" id="SSF52009">
    <property type="entry name" value="Phosphohistidine domain"/>
    <property type="match status" value="1"/>
</dbReference>
<keyword evidence="7 16" id="KW-0813">Transport</keyword>
<evidence type="ECO:0000256" key="2">
    <source>
        <dbReference type="ARBA" id="ARBA00001946"/>
    </source>
</evidence>
<comment type="similarity">
    <text evidence="4 16">Belongs to the PEP-utilizing enzyme family.</text>
</comment>
<dbReference type="Pfam" id="PF02896">
    <property type="entry name" value="PEP-utilizers_C"/>
    <property type="match status" value="1"/>
</dbReference>
<dbReference type="InterPro" id="IPR008731">
    <property type="entry name" value="PTS_EIN"/>
</dbReference>
<name>A0AAJ2DEU2_SERFO</name>
<dbReference type="InterPro" id="IPR024692">
    <property type="entry name" value="PTS_EI"/>
</dbReference>
<keyword evidence="8 16" id="KW-0963">Cytoplasm</keyword>
<feature type="domain" description="PEP-utilising enzyme mobile" evidence="20">
    <location>
        <begin position="153"/>
        <end position="223"/>
    </location>
</feature>
<keyword evidence="9 16" id="KW-0762">Sugar transport</keyword>
<dbReference type="Gene3D" id="3.20.20.60">
    <property type="entry name" value="Phosphoenolpyruvate-binding domains"/>
    <property type="match status" value="1"/>
</dbReference>
<comment type="subcellular location">
    <subcellularLocation>
        <location evidence="3 16">Cytoplasm</location>
    </subcellularLocation>
</comment>
<dbReference type="InterPro" id="IPR018274">
    <property type="entry name" value="PEP_util_AS"/>
</dbReference>
<dbReference type="GO" id="GO:0046872">
    <property type="term" value="F:metal ion binding"/>
    <property type="evidence" value="ECO:0007669"/>
    <property type="project" value="UniProtKB-KW"/>
</dbReference>
<dbReference type="AlphaFoldDB" id="A0AAJ2DEU2"/>
<evidence type="ECO:0000259" key="21">
    <source>
        <dbReference type="Pfam" id="PF02896"/>
    </source>
</evidence>
<dbReference type="FunFam" id="1.10.274.10:FF:000001">
    <property type="entry name" value="Phosphoenolpyruvate-protein phosphotransferase"/>
    <property type="match status" value="1"/>
</dbReference>
<proteinExistence type="inferred from homology"/>
<comment type="cofactor">
    <cofactor evidence="2 16 19">
        <name>Mg(2+)</name>
        <dbReference type="ChEBI" id="CHEBI:18420"/>
    </cofactor>
</comment>
<organism evidence="23 24">
    <name type="scientific">Serratia fonticola</name>
    <dbReference type="NCBI Taxonomy" id="47917"/>
    <lineage>
        <taxon>Bacteria</taxon>
        <taxon>Pseudomonadati</taxon>
        <taxon>Pseudomonadota</taxon>
        <taxon>Gammaproteobacteria</taxon>
        <taxon>Enterobacterales</taxon>
        <taxon>Yersiniaceae</taxon>
        <taxon>Serratia</taxon>
    </lineage>
</organism>
<dbReference type="InterPro" id="IPR006318">
    <property type="entry name" value="PTS_EI-like"/>
</dbReference>
<feature type="binding site" evidence="19">
    <location>
        <position position="455"/>
    </location>
    <ligand>
        <name>Mg(2+)</name>
        <dbReference type="ChEBI" id="CHEBI:18420"/>
    </ligand>
</feature>
<accession>A0AAJ2DEU2</accession>
<evidence type="ECO:0000256" key="15">
    <source>
        <dbReference type="ARBA" id="ARBA00033235"/>
    </source>
</evidence>
<dbReference type="Gene3D" id="1.10.274.10">
    <property type="entry name" value="PtsI, HPr-binding domain"/>
    <property type="match status" value="1"/>
</dbReference>
<evidence type="ECO:0000256" key="16">
    <source>
        <dbReference type="PIRNR" id="PIRNR000732"/>
    </source>
</evidence>
<feature type="binding site" evidence="19">
    <location>
        <position position="431"/>
    </location>
    <ligand>
        <name>Mg(2+)</name>
        <dbReference type="ChEBI" id="CHEBI:18420"/>
    </ligand>
</feature>
<feature type="domain" description="PEP-utilising enzyme C-terminal" evidence="21">
    <location>
        <begin position="251"/>
        <end position="541"/>
    </location>
</feature>
<comment type="function">
    <text evidence="16">General (non sugar-specific) component of the phosphoenolpyruvate-dependent sugar phosphotransferase system (sugar PTS). This major carbohydrate active-transport system catalyzes the phosphorylation of incoming sugar substrates concomitantly with their translocation across the cell membrane. Enzyme I transfers the phosphoryl group from phosphoenolpyruvate (PEP) to the phosphoryl carrier protein (HPr).</text>
</comment>
<evidence type="ECO:0000256" key="12">
    <source>
        <dbReference type="ARBA" id="ARBA00022723"/>
    </source>
</evidence>
<dbReference type="GO" id="GO:0008965">
    <property type="term" value="F:phosphoenolpyruvate-protein phosphotransferase activity"/>
    <property type="evidence" value="ECO:0007669"/>
    <property type="project" value="UniProtKB-EC"/>
</dbReference>
<dbReference type="GO" id="GO:0016301">
    <property type="term" value="F:kinase activity"/>
    <property type="evidence" value="ECO:0007669"/>
    <property type="project" value="UniProtKB-KW"/>
</dbReference>
<dbReference type="InterPro" id="IPR008279">
    <property type="entry name" value="PEP-util_enz_mobile_dom"/>
</dbReference>
<dbReference type="SUPFAM" id="SSF47831">
    <property type="entry name" value="Enzyme I of the PEP:sugar phosphotransferase system HPr-binding (sub)domain"/>
    <property type="match status" value="1"/>
</dbReference>
<dbReference type="Proteomes" id="UP001224622">
    <property type="component" value="Unassembled WGS sequence"/>
</dbReference>
<evidence type="ECO:0000256" key="6">
    <source>
        <dbReference type="ARBA" id="ARBA00016544"/>
    </source>
</evidence>
<evidence type="ECO:0000259" key="22">
    <source>
        <dbReference type="Pfam" id="PF05524"/>
    </source>
</evidence>
<evidence type="ECO:0000256" key="1">
    <source>
        <dbReference type="ARBA" id="ARBA00000683"/>
    </source>
</evidence>
<evidence type="ECO:0000256" key="18">
    <source>
        <dbReference type="PIRSR" id="PIRSR000732-2"/>
    </source>
</evidence>
<dbReference type="PRINTS" id="PR01736">
    <property type="entry name" value="PHPHTRNFRASE"/>
</dbReference>
<dbReference type="RefSeq" id="WP_021178689.1">
    <property type="nucleotide sequence ID" value="NZ_CAMKVM010000037.1"/>
</dbReference>
<keyword evidence="11 16" id="KW-0598">Phosphotransferase system</keyword>
<dbReference type="InterPro" id="IPR023151">
    <property type="entry name" value="PEP_util_CS"/>
</dbReference>
<sequence length="575" mass="63203">MISGILVSPGIAFGKALLLKEDEIVINRKKISADHVEQEISRFLAGRAKASEQLEVIKTKAGETFGEEKEAIFEGHIMLLEDEELEQEIIALIKDDLASADAAAYTVIEGQAKALEELDDEYLKERAADVRDIGKRLLQNILGLAIVDLTAIQDEVILVAKDLTPSETAQLNLDKVLGFITDLGGRTSHTSIMARSLELPAIVGTSDVTTQVKNGDYLILDAVNNKIYVNPTAEVIEQLKAVHTQYVTEKNDLAKLKDLPAITLDGHQVEVCANIGTVRDVAGAERNGAEGVGLYRTEFLFMDRDSLPTEDEQFSAYKAVAEAMGSQAVIVRTMDIGGDKDLPYMNLPKEENPFLGWRAIRIAMDRREILHAQLRAILRASAFGKLRIMFPMIISVEEVRDLKGELETLKAQLREEGKAFDESIEVGVMVETPAAAVIARHLAKEVDFFSIGTNDLTQYTLAVDRGNELISHLYNPMSPSVLGLIKQVIDASHAEGKWTGMCGELAGDERATLLLLGMGLDEFSMSAIAIPRIKKIIRNTNFEDVKALAAQALEQPTAQDLMNCVNKFIEEKTLC</sequence>
<evidence type="ECO:0000256" key="19">
    <source>
        <dbReference type="PIRSR" id="PIRSR000732-3"/>
    </source>
</evidence>
<evidence type="ECO:0000259" key="20">
    <source>
        <dbReference type="Pfam" id="PF00391"/>
    </source>
</evidence>
<evidence type="ECO:0000256" key="11">
    <source>
        <dbReference type="ARBA" id="ARBA00022683"/>
    </source>
</evidence>
<keyword evidence="13 16" id="KW-0418">Kinase</keyword>
<dbReference type="FunFam" id="3.20.20.60:FF:000007">
    <property type="entry name" value="Phosphoenolpyruvate-protein phosphotransferase"/>
    <property type="match status" value="1"/>
</dbReference>
<dbReference type="InterPro" id="IPR000121">
    <property type="entry name" value="PEP_util_C"/>
</dbReference>
<evidence type="ECO:0000256" key="4">
    <source>
        <dbReference type="ARBA" id="ARBA00007837"/>
    </source>
</evidence>
<dbReference type="PANTHER" id="PTHR46244">
    <property type="entry name" value="PHOSPHOENOLPYRUVATE-PROTEIN PHOSPHOTRANSFERASE"/>
    <property type="match status" value="1"/>
</dbReference>
<dbReference type="InterPro" id="IPR036618">
    <property type="entry name" value="PtsI_HPr-bd_sf"/>
</dbReference>
<evidence type="ECO:0000256" key="8">
    <source>
        <dbReference type="ARBA" id="ARBA00022490"/>
    </source>
</evidence>
<dbReference type="InterPro" id="IPR036637">
    <property type="entry name" value="Phosphohistidine_dom_sf"/>
</dbReference>
<feature type="active site" description="Proton donor" evidence="17">
    <location>
        <position position="502"/>
    </location>
</feature>
<evidence type="ECO:0000256" key="7">
    <source>
        <dbReference type="ARBA" id="ARBA00022448"/>
    </source>
</evidence>
<evidence type="ECO:0000256" key="10">
    <source>
        <dbReference type="ARBA" id="ARBA00022679"/>
    </source>
</evidence>
<evidence type="ECO:0000256" key="9">
    <source>
        <dbReference type="ARBA" id="ARBA00022597"/>
    </source>
</evidence>
<evidence type="ECO:0000256" key="14">
    <source>
        <dbReference type="ARBA" id="ARBA00022842"/>
    </source>
</evidence>
<dbReference type="PROSITE" id="PS00370">
    <property type="entry name" value="PEP_ENZYMES_PHOS_SITE"/>
    <property type="match status" value="1"/>
</dbReference>
<feature type="domain" description="Phosphotransferase system enzyme I N-terminal" evidence="22">
    <location>
        <begin position="4"/>
        <end position="126"/>
    </location>
</feature>
<dbReference type="NCBIfam" id="NF008382">
    <property type="entry name" value="PRK11177.1"/>
    <property type="match status" value="1"/>
</dbReference>
<evidence type="ECO:0000256" key="5">
    <source>
        <dbReference type="ARBA" id="ARBA00012232"/>
    </source>
</evidence>
<dbReference type="InterPro" id="IPR040442">
    <property type="entry name" value="Pyrv_kinase-like_dom_sf"/>
</dbReference>
<evidence type="ECO:0000313" key="24">
    <source>
        <dbReference type="Proteomes" id="UP001224622"/>
    </source>
</evidence>
<dbReference type="EMBL" id="JAVIGA010000043">
    <property type="protein sequence ID" value="MDQ9129850.1"/>
    <property type="molecule type" value="Genomic_DNA"/>
</dbReference>
<keyword evidence="10 16" id="KW-0808">Transferase</keyword>
<dbReference type="InterPro" id="IPR050499">
    <property type="entry name" value="PEP-utilizing_PTS_enzyme"/>
</dbReference>
<dbReference type="PROSITE" id="PS00742">
    <property type="entry name" value="PEP_ENZYMES_2"/>
    <property type="match status" value="1"/>
</dbReference>
<dbReference type="InterPro" id="IPR015813">
    <property type="entry name" value="Pyrv/PenolPyrv_kinase-like_dom"/>
</dbReference>
<dbReference type="Gene3D" id="3.50.30.10">
    <property type="entry name" value="Phosphohistidine domain"/>
    <property type="match status" value="1"/>
</dbReference>
<dbReference type="PANTHER" id="PTHR46244:SF6">
    <property type="entry name" value="PHOSPHOENOLPYRUVATE-PROTEIN PHOSPHOTRANSFERASE"/>
    <property type="match status" value="1"/>
</dbReference>
<evidence type="ECO:0000313" key="23">
    <source>
        <dbReference type="EMBL" id="MDQ9129850.1"/>
    </source>
</evidence>
<evidence type="ECO:0000256" key="3">
    <source>
        <dbReference type="ARBA" id="ARBA00004496"/>
    </source>
</evidence>
<dbReference type="NCBIfam" id="TIGR01417">
    <property type="entry name" value="PTS_I_fam"/>
    <property type="match status" value="1"/>
</dbReference>
<comment type="catalytic activity">
    <reaction evidence="1 16">
        <text>L-histidyl-[protein] + phosphoenolpyruvate = N(pros)-phospho-L-histidyl-[protein] + pyruvate</text>
        <dbReference type="Rhea" id="RHEA:23880"/>
        <dbReference type="Rhea" id="RHEA-COMP:9745"/>
        <dbReference type="Rhea" id="RHEA-COMP:9746"/>
        <dbReference type="ChEBI" id="CHEBI:15361"/>
        <dbReference type="ChEBI" id="CHEBI:29979"/>
        <dbReference type="ChEBI" id="CHEBI:58702"/>
        <dbReference type="ChEBI" id="CHEBI:64837"/>
        <dbReference type="EC" id="2.7.3.9"/>
    </reaction>
</comment>
<feature type="active site" description="Tele-phosphohistidine intermediate" evidence="17">
    <location>
        <position position="189"/>
    </location>
</feature>
<feature type="binding site" evidence="18">
    <location>
        <begin position="454"/>
        <end position="455"/>
    </location>
    <ligand>
        <name>phosphoenolpyruvate</name>
        <dbReference type="ChEBI" id="CHEBI:58702"/>
    </ligand>
</feature>
<keyword evidence="14 16" id="KW-0460">Magnesium</keyword>
<keyword evidence="12 16" id="KW-0479">Metal-binding</keyword>
<dbReference type="FunFam" id="3.50.30.10:FF:000001">
    <property type="entry name" value="Phosphoenolpyruvate-protein phosphotransferase"/>
    <property type="match status" value="1"/>
</dbReference>
<comment type="caution">
    <text evidence="23">The sequence shown here is derived from an EMBL/GenBank/DDBJ whole genome shotgun (WGS) entry which is preliminary data.</text>
</comment>
<evidence type="ECO:0000256" key="13">
    <source>
        <dbReference type="ARBA" id="ARBA00022777"/>
    </source>
</evidence>
<feature type="binding site" evidence="18">
    <location>
        <position position="332"/>
    </location>
    <ligand>
        <name>phosphoenolpyruvate</name>
        <dbReference type="ChEBI" id="CHEBI:58702"/>
    </ligand>
</feature>